<dbReference type="Pfam" id="PF07510">
    <property type="entry name" value="GmrSD_C"/>
    <property type="match status" value="1"/>
</dbReference>
<dbReference type="PANTHER" id="PTHR35149:SF1">
    <property type="entry name" value="DUF5655 DOMAIN-CONTAINING PROTEIN"/>
    <property type="match status" value="1"/>
</dbReference>
<dbReference type="EMBL" id="BAAACX010000017">
    <property type="protein sequence ID" value="GAA0404141.1"/>
    <property type="molecule type" value="Genomic_DNA"/>
</dbReference>
<evidence type="ECO:0000259" key="1">
    <source>
        <dbReference type="Pfam" id="PF03235"/>
    </source>
</evidence>
<dbReference type="InterPro" id="IPR004919">
    <property type="entry name" value="GmrSD_N"/>
</dbReference>
<evidence type="ECO:0000313" key="3">
    <source>
        <dbReference type="EMBL" id="GAA0404141.1"/>
    </source>
</evidence>
<reference evidence="4" key="1">
    <citation type="journal article" date="2019" name="Int. J. Syst. Evol. Microbiol.">
        <title>The Global Catalogue of Microorganisms (GCM) 10K type strain sequencing project: providing services to taxonomists for standard genome sequencing and annotation.</title>
        <authorList>
            <consortium name="The Broad Institute Genomics Platform"/>
            <consortium name="The Broad Institute Genome Sequencing Center for Infectious Disease"/>
            <person name="Wu L."/>
            <person name="Ma J."/>
        </authorList>
    </citation>
    <scope>NUCLEOTIDE SEQUENCE [LARGE SCALE GENOMIC DNA]</scope>
    <source>
        <strain evidence="4">JCM 12774</strain>
    </source>
</reference>
<name>A0ABP3IHW1_9BACL</name>
<dbReference type="Pfam" id="PF03235">
    <property type="entry name" value="GmrSD_N"/>
    <property type="match status" value="1"/>
</dbReference>
<dbReference type="RefSeq" id="WP_343863830.1">
    <property type="nucleotide sequence ID" value="NZ_BAAACX010000017.1"/>
</dbReference>
<keyword evidence="4" id="KW-1185">Reference proteome</keyword>
<dbReference type="InterPro" id="IPR011089">
    <property type="entry name" value="GmrSD_C"/>
</dbReference>
<feature type="domain" description="GmrSD restriction endonucleases N-terminal" evidence="1">
    <location>
        <begin position="8"/>
        <end position="206"/>
    </location>
</feature>
<dbReference type="PANTHER" id="PTHR35149">
    <property type="entry name" value="SLL5132 PROTEIN"/>
    <property type="match status" value="1"/>
</dbReference>
<evidence type="ECO:0000313" key="4">
    <source>
        <dbReference type="Proteomes" id="UP001500340"/>
    </source>
</evidence>
<proteinExistence type="predicted"/>
<organism evidence="3 4">
    <name type="scientific">Paenibacillus motobuensis</name>
    <dbReference type="NCBI Taxonomy" id="295324"/>
    <lineage>
        <taxon>Bacteria</taxon>
        <taxon>Bacillati</taxon>
        <taxon>Bacillota</taxon>
        <taxon>Bacilli</taxon>
        <taxon>Bacillales</taxon>
        <taxon>Paenibacillaceae</taxon>
        <taxon>Paenibacillus</taxon>
    </lineage>
</organism>
<feature type="domain" description="GmrSD restriction endonucleases C-terminal" evidence="2">
    <location>
        <begin position="418"/>
        <end position="562"/>
    </location>
</feature>
<comment type="caution">
    <text evidence="3">The sequence shown here is derived from an EMBL/GenBank/DDBJ whole genome shotgun (WGS) entry which is preliminary data.</text>
</comment>
<accession>A0ABP3IHW1</accession>
<protein>
    <submittedName>
        <fullName evidence="3">DUF262 and DUF1524 domain-containing protein</fullName>
    </submittedName>
</protein>
<sequence length="570" mass="66202">MDAGKRTINEIFNGSRILEIPFFQRAYVWGEAQWERILEDVENVSRTRTPYFMGSVILKQQLTDTSSTVGDIRTVIDGQQRLTTLSIMLKVLCLKNDSLRKFDKRFRLDDDSTVLKHNHNDIEAYNEVMELEDIKPTTRKDNISRAYQYFVNNLDSSKVDFDTICHAILFVGIDLNIEEDEQQIFDTINSLGIRLTTAELLKNYFFGRNDITKYNQYWRDVFEKDEETKEYWDREITTGRMKRTFIDLFFFSYLQIKIQDDALNVNTEDKLAFSKVEKLFESYKKFIKDYLGGDKHAILEEIRDYAVLFKKTIDSNIIDNELPASAGIERLNAVVFALDTTTLIPYLLFVERNVQDTSERNDLYAYLESYIMRRLVTRATTKNYNQLFADRLILNRVLSKDGLIDYLGGQADKINRMPSDDDVKKAFNDACLTNKYAAGVLYLIESKIRNRNLHSTQLLGISKYSLEHIMPKKWRNHWTFAGDKVDVDLRDYKLLTLGNLTIITQSLNSSIRDAKWMTKKAGQGNKGGLQKYAEGIETLSAFLDTSVWDETAIQDRADYLATKALETWGI</sequence>
<gene>
    <name evidence="3" type="ORF">GCM10008933_38180</name>
</gene>
<dbReference type="Proteomes" id="UP001500340">
    <property type="component" value="Unassembled WGS sequence"/>
</dbReference>
<evidence type="ECO:0000259" key="2">
    <source>
        <dbReference type="Pfam" id="PF07510"/>
    </source>
</evidence>